<evidence type="ECO:0000313" key="4">
    <source>
        <dbReference type="Proteomes" id="UP000759298"/>
    </source>
</evidence>
<keyword evidence="2" id="KW-0808">Transferase</keyword>
<dbReference type="GO" id="GO:0032259">
    <property type="term" value="P:methylation"/>
    <property type="evidence" value="ECO:0007669"/>
    <property type="project" value="UniProtKB-KW"/>
</dbReference>
<evidence type="ECO:0000256" key="2">
    <source>
        <dbReference type="ARBA" id="ARBA00022679"/>
    </source>
</evidence>
<dbReference type="Gene3D" id="3.40.50.150">
    <property type="entry name" value="Vaccinia Virus protein VP39"/>
    <property type="match status" value="1"/>
</dbReference>
<organism evidence="3 4">
    <name type="scientific">Alteriqipengyuania abyssalis</name>
    <dbReference type="NCBI Taxonomy" id="2860200"/>
    <lineage>
        <taxon>Bacteria</taxon>
        <taxon>Pseudomonadati</taxon>
        <taxon>Pseudomonadota</taxon>
        <taxon>Alphaproteobacteria</taxon>
        <taxon>Sphingomonadales</taxon>
        <taxon>Erythrobacteraceae</taxon>
        <taxon>Alteriqipengyuania</taxon>
    </lineage>
</organism>
<dbReference type="GO" id="GO:0008168">
    <property type="term" value="F:methyltransferase activity"/>
    <property type="evidence" value="ECO:0007669"/>
    <property type="project" value="UniProtKB-KW"/>
</dbReference>
<dbReference type="RefSeq" id="WP_222823775.1">
    <property type="nucleotide sequence ID" value="NZ_JAHWXP010000001.1"/>
</dbReference>
<sequence length="254" mass="27885">MTEGPIEHSVPRIFSPARRRARYHRALARQGDQDAARFVFDDMIEDVLERFDFTRAEPGSTLVIGDVTGQLVPELRSRGFEVESAGPDGLDEEQPFPRTYRYVLNLGLLDTLNDLPGALVHARHALEPGGMMIAQCLGAGTLPALRQVVQVADGARTYARIHPQIDRPAASGLMSRAGFAKQVVDSRVLRARYGELGRLIADLRDQGLAGILADAPPAFTRPAWARAQAGFEPLREEDGKVTETFEILSLTGWS</sequence>
<accession>A0ABS7PAI1</accession>
<dbReference type="InterPro" id="IPR029063">
    <property type="entry name" value="SAM-dependent_MTases_sf"/>
</dbReference>
<dbReference type="EMBL" id="JAHWXP010000001">
    <property type="protein sequence ID" value="MBY8336054.1"/>
    <property type="molecule type" value="Genomic_DNA"/>
</dbReference>
<reference evidence="3 4" key="1">
    <citation type="submission" date="2021-07" db="EMBL/GenBank/DDBJ databases">
        <title>Alteriqipengyuania abyssalis NZ-12B nov, sp.nov isolated from deep sea sponge in pacific ocean.</title>
        <authorList>
            <person name="Tareen S."/>
            <person name="Wink J."/>
        </authorList>
    </citation>
    <scope>NUCLEOTIDE SEQUENCE [LARGE SCALE GENOMIC DNA]</scope>
    <source>
        <strain evidence="3 4">NZ-12B</strain>
    </source>
</reference>
<keyword evidence="4" id="KW-1185">Reference proteome</keyword>
<dbReference type="PANTHER" id="PTHR13090:SF1">
    <property type="entry name" value="ARGININE-HYDROXYLASE NDUFAF5, MITOCHONDRIAL"/>
    <property type="match status" value="1"/>
</dbReference>
<dbReference type="InterPro" id="IPR050602">
    <property type="entry name" value="Malonyl-ACP_OMT"/>
</dbReference>
<evidence type="ECO:0000256" key="1">
    <source>
        <dbReference type="ARBA" id="ARBA00022603"/>
    </source>
</evidence>
<comment type="caution">
    <text evidence="3">The sequence shown here is derived from an EMBL/GenBank/DDBJ whole genome shotgun (WGS) entry which is preliminary data.</text>
</comment>
<dbReference type="Proteomes" id="UP000759298">
    <property type="component" value="Unassembled WGS sequence"/>
</dbReference>
<dbReference type="SUPFAM" id="SSF53335">
    <property type="entry name" value="S-adenosyl-L-methionine-dependent methyltransferases"/>
    <property type="match status" value="1"/>
</dbReference>
<keyword evidence="1 3" id="KW-0489">Methyltransferase</keyword>
<proteinExistence type="predicted"/>
<protein>
    <submittedName>
        <fullName evidence="3">Class I SAM-dependent methyltransferase</fullName>
    </submittedName>
</protein>
<gene>
    <name evidence="3" type="ORF">KYN89_03250</name>
</gene>
<dbReference type="PANTHER" id="PTHR13090">
    <property type="entry name" value="ARGININE-HYDROXYLASE NDUFAF5, MITOCHONDRIAL"/>
    <property type="match status" value="1"/>
</dbReference>
<evidence type="ECO:0000313" key="3">
    <source>
        <dbReference type="EMBL" id="MBY8336054.1"/>
    </source>
</evidence>
<name>A0ABS7PAI1_9SPHN</name>